<proteinExistence type="predicted"/>
<dbReference type="HOGENOM" id="CLU_1760084_0_0_1"/>
<dbReference type="Proteomes" id="UP000023758">
    <property type="component" value="Unassembled WGS sequence"/>
</dbReference>
<dbReference type="EMBL" id="KK207805">
    <property type="protein sequence ID" value="EZF53710.1"/>
    <property type="molecule type" value="Genomic_DNA"/>
</dbReference>
<name>A0A022W5L2_TRIRU</name>
<accession>A0A022W5L2</accession>
<sequence>MMDGAEAFNLSLPVSRSLPHLSQERAVLGVIARCPHSYPRQSIQGKAVTFNTSCIQTVHASLPNSNSNADSSSLSSALSSWNTIICDGDDECAKTPDNFDKSPLLTDPKRLRAVFLVKELLEMRNEIVWERQQGSVYYALDRSPARCTVMPMRPLAGRGPNFIDLNWEEVDVYQSW</sequence>
<evidence type="ECO:0000313" key="1">
    <source>
        <dbReference type="EMBL" id="EZF53710.1"/>
    </source>
</evidence>
<dbReference type="AlphaFoldDB" id="A0A022W5L2"/>
<organism evidence="1">
    <name type="scientific">Trichophyton rubrum CBS 288.86</name>
    <dbReference type="NCBI Taxonomy" id="1215330"/>
    <lineage>
        <taxon>Eukaryota</taxon>
        <taxon>Fungi</taxon>
        <taxon>Dikarya</taxon>
        <taxon>Ascomycota</taxon>
        <taxon>Pezizomycotina</taxon>
        <taxon>Eurotiomycetes</taxon>
        <taxon>Eurotiomycetidae</taxon>
        <taxon>Onygenales</taxon>
        <taxon>Arthrodermataceae</taxon>
        <taxon>Trichophyton</taxon>
    </lineage>
</organism>
<gene>
    <name evidence="1" type="ORF">H103_03374</name>
</gene>
<protein>
    <submittedName>
        <fullName evidence="1">Uncharacterized protein</fullName>
    </submittedName>
</protein>
<reference evidence="1" key="1">
    <citation type="submission" date="2014-02" db="EMBL/GenBank/DDBJ databases">
        <title>The Genome Sequence of Trichophyton rubrum (morphotype fischeri) CBS 288.86.</title>
        <authorList>
            <consortium name="The Broad Institute Genomics Platform"/>
            <person name="Cuomo C.A."/>
            <person name="White T.C."/>
            <person name="Graser Y."/>
            <person name="Martinez-Rossi N."/>
            <person name="Heitman J."/>
            <person name="Young S.K."/>
            <person name="Zeng Q."/>
            <person name="Gargeya S."/>
            <person name="Abouelleil A."/>
            <person name="Alvarado L."/>
            <person name="Chapman S.B."/>
            <person name="Gainer-Dewar J."/>
            <person name="Goldberg J."/>
            <person name="Griggs A."/>
            <person name="Gujja S."/>
            <person name="Hansen M."/>
            <person name="Howarth C."/>
            <person name="Imamovic A."/>
            <person name="Larimer J."/>
            <person name="Martinez D."/>
            <person name="Murphy C."/>
            <person name="Pearson M.D."/>
            <person name="Persinoti G."/>
            <person name="Poon T."/>
            <person name="Priest M."/>
            <person name="Roberts A.D."/>
            <person name="Saif S."/>
            <person name="Shea T.D."/>
            <person name="Sykes S.N."/>
            <person name="Wortman J."/>
            <person name="Nusbaum C."/>
            <person name="Birren B."/>
        </authorList>
    </citation>
    <scope>NUCLEOTIDE SEQUENCE [LARGE SCALE GENOMIC DNA]</scope>
    <source>
        <strain evidence="1">CBS 288.86</strain>
    </source>
</reference>